<accession>A0A5B9E798</accession>
<sequence>MAQEIEKGIEKFTEQDLAGLRNDLLQSGLDSWQAGELISNFLMGRGYGVSNQAARNAATRIESASCSLETMQRELERVALVM</sequence>
<gene>
    <name evidence="1" type="ORF">FTW19_04995</name>
</gene>
<organism evidence="1 2">
    <name type="scientific">Terriglobus albidus</name>
    <dbReference type="NCBI Taxonomy" id="1592106"/>
    <lineage>
        <taxon>Bacteria</taxon>
        <taxon>Pseudomonadati</taxon>
        <taxon>Acidobacteriota</taxon>
        <taxon>Terriglobia</taxon>
        <taxon>Terriglobales</taxon>
        <taxon>Acidobacteriaceae</taxon>
        <taxon>Terriglobus</taxon>
    </lineage>
</organism>
<dbReference type="EMBL" id="CP042806">
    <property type="protein sequence ID" value="QEE27424.1"/>
    <property type="molecule type" value="Genomic_DNA"/>
</dbReference>
<name>A0A5B9E798_9BACT</name>
<dbReference type="KEGG" id="talb:FTW19_04995"/>
<evidence type="ECO:0000313" key="1">
    <source>
        <dbReference type="EMBL" id="QEE27424.1"/>
    </source>
</evidence>
<reference evidence="1 2" key="1">
    <citation type="submission" date="2019-08" db="EMBL/GenBank/DDBJ databases">
        <title>Complete genome sequence of Terriglobus albidus strain ORNL.</title>
        <authorList>
            <person name="Podar M."/>
        </authorList>
    </citation>
    <scope>NUCLEOTIDE SEQUENCE [LARGE SCALE GENOMIC DNA]</scope>
    <source>
        <strain evidence="1 2">ORNL</strain>
    </source>
</reference>
<keyword evidence="2" id="KW-1185">Reference proteome</keyword>
<dbReference type="RefSeq" id="WP_147646615.1">
    <property type="nucleotide sequence ID" value="NZ_CP042806.1"/>
</dbReference>
<dbReference type="AlphaFoldDB" id="A0A5B9E798"/>
<protein>
    <submittedName>
        <fullName evidence="1">Uncharacterized protein</fullName>
    </submittedName>
</protein>
<proteinExistence type="predicted"/>
<evidence type="ECO:0000313" key="2">
    <source>
        <dbReference type="Proteomes" id="UP000321820"/>
    </source>
</evidence>
<dbReference type="Proteomes" id="UP000321820">
    <property type="component" value="Chromosome"/>
</dbReference>
<dbReference type="OrthoDB" id="121471at2"/>